<name>A0A0L7KNQ8_OPEBR</name>
<proteinExistence type="predicted"/>
<comment type="caution">
    <text evidence="4">The sequence shown here is derived from an EMBL/GenBank/DDBJ whole genome shotgun (WGS) entry which is preliminary data.</text>
</comment>
<dbReference type="EMBL" id="JTDY01008358">
    <property type="protein sequence ID" value="KOB64604.1"/>
    <property type="molecule type" value="Genomic_DNA"/>
</dbReference>
<evidence type="ECO:0000313" key="4">
    <source>
        <dbReference type="EMBL" id="KOB64604.1"/>
    </source>
</evidence>
<keyword evidence="5" id="KW-1185">Reference proteome</keyword>
<dbReference type="GO" id="GO:0005856">
    <property type="term" value="C:cytoskeleton"/>
    <property type="evidence" value="ECO:0007669"/>
    <property type="project" value="UniProtKB-ARBA"/>
</dbReference>
<sequence length="229" mass="27078">MKDLAPIALPHGPPVECTAEYFKSLMESASMFIRENQEKRDRADRKMEADQEVLERKTRETEAMRQRVGEMQEVKEMMEKQVRDYTIYEDYLMSVVQSYPEFKQPLDVLNRYEALAAAKNTLADRQERDLEMLENARQEIAALTEEKKLFMMGLNNTLADLRWRYDQVRSRVIKWELALNRLKETAAKRHVEICHVRSAIWSLYTKICRSKGLLIDLPVDDFEQQLVVR</sequence>
<dbReference type="Proteomes" id="UP000037510">
    <property type="component" value="Unassembled WGS sequence"/>
</dbReference>
<dbReference type="Pfam" id="PF13863">
    <property type="entry name" value="DUF4200"/>
    <property type="match status" value="1"/>
</dbReference>
<evidence type="ECO:0000259" key="3">
    <source>
        <dbReference type="Pfam" id="PF13863"/>
    </source>
</evidence>
<dbReference type="InterPro" id="IPR051147">
    <property type="entry name" value="CFAP_domain-containing"/>
</dbReference>
<evidence type="ECO:0000256" key="1">
    <source>
        <dbReference type="ARBA" id="ARBA00023054"/>
    </source>
</evidence>
<keyword evidence="1 2" id="KW-0175">Coiled coil</keyword>
<dbReference type="AlphaFoldDB" id="A0A0L7KNQ8"/>
<gene>
    <name evidence="4" type="ORF">OBRU01_23984</name>
</gene>
<reference evidence="4 5" key="1">
    <citation type="journal article" date="2015" name="Genome Biol. Evol.">
        <title>The genome of winter moth (Operophtera brumata) provides a genomic perspective on sexual dimorphism and phenology.</title>
        <authorList>
            <person name="Derks M.F."/>
            <person name="Smit S."/>
            <person name="Salis L."/>
            <person name="Schijlen E."/>
            <person name="Bossers A."/>
            <person name="Mateman C."/>
            <person name="Pijl A.S."/>
            <person name="de Ridder D."/>
            <person name="Groenen M.A."/>
            <person name="Visser M.E."/>
            <person name="Megens H.J."/>
        </authorList>
    </citation>
    <scope>NUCLEOTIDE SEQUENCE [LARGE SCALE GENOMIC DNA]</scope>
    <source>
        <strain evidence="4">WM2013NL</strain>
        <tissue evidence="4">Head and thorax</tissue>
    </source>
</reference>
<organism evidence="4 5">
    <name type="scientific">Operophtera brumata</name>
    <name type="common">Winter moth</name>
    <name type="synonym">Phalaena brumata</name>
    <dbReference type="NCBI Taxonomy" id="104452"/>
    <lineage>
        <taxon>Eukaryota</taxon>
        <taxon>Metazoa</taxon>
        <taxon>Ecdysozoa</taxon>
        <taxon>Arthropoda</taxon>
        <taxon>Hexapoda</taxon>
        <taxon>Insecta</taxon>
        <taxon>Pterygota</taxon>
        <taxon>Neoptera</taxon>
        <taxon>Endopterygota</taxon>
        <taxon>Lepidoptera</taxon>
        <taxon>Glossata</taxon>
        <taxon>Ditrysia</taxon>
        <taxon>Geometroidea</taxon>
        <taxon>Geometridae</taxon>
        <taxon>Larentiinae</taxon>
        <taxon>Operophtera</taxon>
    </lineage>
</organism>
<dbReference type="InterPro" id="IPR025252">
    <property type="entry name" value="DUF4200"/>
</dbReference>
<dbReference type="STRING" id="104452.A0A0L7KNQ8"/>
<accession>A0A0L7KNQ8</accession>
<evidence type="ECO:0000313" key="5">
    <source>
        <dbReference type="Proteomes" id="UP000037510"/>
    </source>
</evidence>
<feature type="domain" description="DUF4200" evidence="3">
    <location>
        <begin position="23"/>
        <end position="97"/>
    </location>
</feature>
<dbReference type="PANTHER" id="PTHR21683:SF2">
    <property type="entry name" value="COILED-COIL DOMAIN-CONTAINING PROTEIN 42 LIKE-2-LIKE"/>
    <property type="match status" value="1"/>
</dbReference>
<dbReference type="PANTHER" id="PTHR21683">
    <property type="entry name" value="COILED-COIL DOMAIN-CONTAINING PROTEIN 42 LIKE-2-LIKE-RELATED"/>
    <property type="match status" value="1"/>
</dbReference>
<evidence type="ECO:0000256" key="2">
    <source>
        <dbReference type="SAM" id="Coils"/>
    </source>
</evidence>
<feature type="coiled-coil region" evidence="2">
    <location>
        <begin position="116"/>
        <end position="146"/>
    </location>
</feature>
<protein>
    <submittedName>
        <fullName evidence="4">Putative coiled-coil domain-containing protein</fullName>
    </submittedName>
</protein>